<organism evidence="1 2">
    <name type="scientific">Cucurbita moschata</name>
    <name type="common">Winter crookneck squash</name>
    <name type="synonym">Cucurbita pepo var. moschata</name>
    <dbReference type="NCBI Taxonomy" id="3662"/>
    <lineage>
        <taxon>Eukaryota</taxon>
        <taxon>Viridiplantae</taxon>
        <taxon>Streptophyta</taxon>
        <taxon>Embryophyta</taxon>
        <taxon>Tracheophyta</taxon>
        <taxon>Spermatophyta</taxon>
        <taxon>Magnoliopsida</taxon>
        <taxon>eudicotyledons</taxon>
        <taxon>Gunneridae</taxon>
        <taxon>Pentapetalae</taxon>
        <taxon>rosids</taxon>
        <taxon>fabids</taxon>
        <taxon>Cucurbitales</taxon>
        <taxon>Cucurbitaceae</taxon>
        <taxon>Cucurbiteae</taxon>
        <taxon>Cucurbita</taxon>
    </lineage>
</organism>
<evidence type="ECO:0000313" key="2">
    <source>
        <dbReference type="RefSeq" id="XP_022947834.1"/>
    </source>
</evidence>
<dbReference type="KEGG" id="cmos:111451595"/>
<sequence length="251" mass="28676">MLLFELEGFGPFLYALSMMHRLHDIADIKSTPSSFAIIIPQNFIRCAVALKIDPQFFNQFSCNQRHYFTASLTDLVTNLADMDREGSNLLTLSFVRFQPHMVLEFEKHVLDEVHHVSTLEIPISIPSYRQDVGEIDYSSFVSIELDLFKTLARWLDNAYEAYVTISSSKISFFVGSSRFTLDAQERDCIIGGVAIGQEINSSMTLYPMQFYCNLVSDRLWLFKSIGSNCLILIAPLGLHAHFSSYYFPDDF</sequence>
<dbReference type="Gene3D" id="3.70.10.10">
    <property type="match status" value="1"/>
</dbReference>
<dbReference type="GeneID" id="111451595"/>
<name>A0A6J1G821_CUCMO</name>
<protein>
    <submittedName>
        <fullName evidence="2">Uncharacterized protein LOC111451595</fullName>
    </submittedName>
</protein>
<accession>A0A6J1G821</accession>
<proteinExistence type="predicted"/>
<dbReference type="RefSeq" id="XP_022947834.1">
    <property type="nucleotide sequence ID" value="XM_023092066.1"/>
</dbReference>
<dbReference type="AlphaFoldDB" id="A0A6J1G821"/>
<keyword evidence="1" id="KW-1185">Reference proteome</keyword>
<reference evidence="2" key="1">
    <citation type="submission" date="2025-08" db="UniProtKB">
        <authorList>
            <consortium name="RefSeq"/>
        </authorList>
    </citation>
    <scope>IDENTIFICATION</scope>
    <source>
        <tissue evidence="2">Young leaves</tissue>
    </source>
</reference>
<dbReference type="Proteomes" id="UP000504609">
    <property type="component" value="Unplaced"/>
</dbReference>
<evidence type="ECO:0000313" key="1">
    <source>
        <dbReference type="Proteomes" id="UP000504609"/>
    </source>
</evidence>
<gene>
    <name evidence="2" type="primary">LOC111451595</name>
</gene>